<evidence type="ECO:0000313" key="4">
    <source>
        <dbReference type="EMBL" id="RKP08273.1"/>
    </source>
</evidence>
<keyword evidence="5" id="KW-1185">Reference proteome</keyword>
<dbReference type="GO" id="GO:0007094">
    <property type="term" value="P:mitotic spindle assembly checkpoint signaling"/>
    <property type="evidence" value="ECO:0007669"/>
    <property type="project" value="TreeGrafter"/>
</dbReference>
<dbReference type="InterPro" id="IPR055148">
    <property type="entry name" value="ZW10_C_2"/>
</dbReference>
<dbReference type="GO" id="GO:0005737">
    <property type="term" value="C:cytoplasm"/>
    <property type="evidence" value="ECO:0007669"/>
    <property type="project" value="GOC"/>
</dbReference>
<dbReference type="EMBL" id="KZ992619">
    <property type="protein sequence ID" value="RKP08273.1"/>
    <property type="molecule type" value="Genomic_DNA"/>
</dbReference>
<dbReference type="Pfam" id="PF20665">
    <property type="entry name" value="Zw10_middle"/>
    <property type="match status" value="1"/>
</dbReference>
<name>A0A4P9XQF8_9FUNG</name>
<protein>
    <submittedName>
        <fullName evidence="4">Centromere/kinetochore Zw10-domain-containing protein</fullName>
    </submittedName>
</protein>
<dbReference type="STRING" id="78915.A0A4P9XQF8"/>
<feature type="domain" description="Centromere/kinetochore protein zw10 C-terminal" evidence="2">
    <location>
        <begin position="498"/>
        <end position="628"/>
    </location>
</feature>
<sequence length="803" mass="90409">MSAKEQPQLQQQFVERLFAPHEKTETKENAALYEQPAKREHLLRCLAQVNCEIGETTAALVGAVVREPLLLQSLLHSTGELAEELAGLFTQSRAQLDLLDGENGAKQELLRALQQQATLQKEVERQDSIICALESLQTIQASFTEFQQRRIERDFCKALDALEAVDTVIANTALTNDTDIILRCRENRRQLQHTLSDELADAFSRLVTLEHGQKSVLTVHAQHQNISLADVVAAQHRIGTLHSQLQSLQQQIMRCLFRPLFTHRQGSMPSLQAVENGDIRMLELVHCSDQTDDEPSCDQQSADTFYSNLERGLRFIADAVLGYEDGTSRPEYATVFGSTVCRPLCGIVAKDYLHEKLPVERSELAEFTSTIDRTHAFEAVLCNLGKYSQHVEPTCLLLAPTANRHVATGMSNTDNSPLSAFANNLDRHYAEKKRKYMLDCGRRRLAKYDFELEYPAHKPWRLYLDSDSKLCSAQELPQQQSHQSADAVMHLALAREPFLFPQCGVSRTAVDLGRLLHDILAEACQLNADCALQFALAARALVSLFQATVPRQQARIIGQVPALAMQFHNDCMYLGHLLLVLGLDYGDHMPAGVSQAHLDFSDMVPFLRHMGEQHFNKQLAVQKDALLEAFDDLGGFYDAGEDDRYDKIQQTITQTVYSLRKLSDVWKPVLPSNLHNRAIGLLVDAILGRVITELLDLADISEVESYQLHKACQMLFELTKLVEAVDRTNANKTQVSAWIAHWEKYSQLVTLLELSFSDIMQRFRDGKLHMFSANELVGLIRALFSDTPLRQSNIAEIREKIGD</sequence>
<reference evidence="5" key="1">
    <citation type="journal article" date="2018" name="Nat. Microbiol.">
        <title>Leveraging single-cell genomics to expand the fungal tree of life.</title>
        <authorList>
            <person name="Ahrendt S.R."/>
            <person name="Quandt C.A."/>
            <person name="Ciobanu D."/>
            <person name="Clum A."/>
            <person name="Salamov A."/>
            <person name="Andreopoulos B."/>
            <person name="Cheng J.F."/>
            <person name="Woyke T."/>
            <person name="Pelin A."/>
            <person name="Henrissat B."/>
            <person name="Reynolds N.K."/>
            <person name="Benny G.L."/>
            <person name="Smith M.E."/>
            <person name="James T.Y."/>
            <person name="Grigoriev I.V."/>
        </authorList>
    </citation>
    <scope>NUCLEOTIDE SEQUENCE [LARGE SCALE GENOMIC DNA]</scope>
    <source>
        <strain evidence="5">RSA 1356</strain>
    </source>
</reference>
<feature type="domain" description="Centromere/kinetochore protein zw10 middle" evidence="1">
    <location>
        <begin position="221"/>
        <end position="385"/>
    </location>
</feature>
<evidence type="ECO:0000259" key="3">
    <source>
        <dbReference type="Pfam" id="PF22766"/>
    </source>
</evidence>
<dbReference type="AlphaFoldDB" id="A0A4P9XQF8"/>
<dbReference type="OrthoDB" id="534815at2759"/>
<dbReference type="PANTHER" id="PTHR12205:SF0">
    <property type="entry name" value="CENTROMERE_KINETOCHORE PROTEIN ZW10 HOMOLOG"/>
    <property type="match status" value="1"/>
</dbReference>
<dbReference type="PANTHER" id="PTHR12205">
    <property type="entry name" value="CENTROMERE/KINETOCHORE PROTEIN ZW10"/>
    <property type="match status" value="1"/>
</dbReference>
<evidence type="ECO:0000259" key="2">
    <source>
        <dbReference type="Pfam" id="PF20666"/>
    </source>
</evidence>
<organism evidence="4 5">
    <name type="scientific">Thamnocephalis sphaerospora</name>
    <dbReference type="NCBI Taxonomy" id="78915"/>
    <lineage>
        <taxon>Eukaryota</taxon>
        <taxon>Fungi</taxon>
        <taxon>Fungi incertae sedis</taxon>
        <taxon>Zoopagomycota</taxon>
        <taxon>Zoopagomycotina</taxon>
        <taxon>Zoopagomycetes</taxon>
        <taxon>Zoopagales</taxon>
        <taxon>Sigmoideomycetaceae</taxon>
        <taxon>Thamnocephalis</taxon>
    </lineage>
</organism>
<dbReference type="InterPro" id="IPR046362">
    <property type="entry name" value="Zw10/DSL1_C_sf"/>
</dbReference>
<dbReference type="Gene3D" id="1.10.357.150">
    <property type="match status" value="1"/>
</dbReference>
<dbReference type="Pfam" id="PF22766">
    <property type="entry name" value="ZW10_C2"/>
    <property type="match status" value="1"/>
</dbReference>
<dbReference type="InterPro" id="IPR048344">
    <property type="entry name" value="Zw10_middle"/>
</dbReference>
<dbReference type="InterPro" id="IPR048343">
    <property type="entry name" value="ZW10_C"/>
</dbReference>
<dbReference type="GO" id="GO:1990423">
    <property type="term" value="C:RZZ complex"/>
    <property type="evidence" value="ECO:0007669"/>
    <property type="project" value="TreeGrafter"/>
</dbReference>
<proteinExistence type="predicted"/>
<dbReference type="GO" id="GO:0006888">
    <property type="term" value="P:endoplasmic reticulum to Golgi vesicle-mediated transport"/>
    <property type="evidence" value="ECO:0007669"/>
    <property type="project" value="TreeGrafter"/>
</dbReference>
<evidence type="ECO:0000313" key="5">
    <source>
        <dbReference type="Proteomes" id="UP000271241"/>
    </source>
</evidence>
<dbReference type="Proteomes" id="UP000271241">
    <property type="component" value="Unassembled WGS sequence"/>
</dbReference>
<evidence type="ECO:0000259" key="1">
    <source>
        <dbReference type="Pfam" id="PF20665"/>
    </source>
</evidence>
<dbReference type="Pfam" id="PF20666">
    <property type="entry name" value="ZW10_C"/>
    <property type="match status" value="1"/>
</dbReference>
<feature type="domain" description="ZW10 C-terminal helical" evidence="3">
    <location>
        <begin position="651"/>
        <end position="797"/>
    </location>
</feature>
<gene>
    <name evidence="4" type="ORF">THASP1DRAFT_29929</name>
</gene>
<accession>A0A4P9XQF8</accession>